<organism evidence="2 3">
    <name type="scientific">Dendrobium nobile</name>
    <name type="common">Orchid</name>
    <dbReference type="NCBI Taxonomy" id="94219"/>
    <lineage>
        <taxon>Eukaryota</taxon>
        <taxon>Viridiplantae</taxon>
        <taxon>Streptophyta</taxon>
        <taxon>Embryophyta</taxon>
        <taxon>Tracheophyta</taxon>
        <taxon>Spermatophyta</taxon>
        <taxon>Magnoliopsida</taxon>
        <taxon>Liliopsida</taxon>
        <taxon>Asparagales</taxon>
        <taxon>Orchidaceae</taxon>
        <taxon>Epidendroideae</taxon>
        <taxon>Malaxideae</taxon>
        <taxon>Dendrobiinae</taxon>
        <taxon>Dendrobium</taxon>
    </lineage>
</organism>
<sequence length="141" mass="15361">MDRAVDAMSDACDDFINAATDFLLTRAASDGLRTPESDVAMQGFKDKWELFKETCDRAEDLVDAAHHNLVGELASVGIDEFDDYDFYYEDNVENWQIVELSNADDSTSDIINATAAAASPLSPSQTPGNQAPEDAAAEFQV</sequence>
<dbReference type="SMR" id="A0A8T3AWJ3"/>
<evidence type="ECO:0000313" key="3">
    <source>
        <dbReference type="Proteomes" id="UP000829196"/>
    </source>
</evidence>
<dbReference type="GO" id="GO:0009631">
    <property type="term" value="P:cold acclimation"/>
    <property type="evidence" value="ECO:0007669"/>
    <property type="project" value="InterPro"/>
</dbReference>
<keyword evidence="3" id="KW-1185">Reference proteome</keyword>
<dbReference type="GO" id="GO:0006355">
    <property type="term" value="P:regulation of DNA-templated transcription"/>
    <property type="evidence" value="ECO:0007669"/>
    <property type="project" value="InterPro"/>
</dbReference>
<evidence type="ECO:0008006" key="4">
    <source>
        <dbReference type="Google" id="ProtNLM"/>
    </source>
</evidence>
<dbReference type="GO" id="GO:0010150">
    <property type="term" value="P:leaf senescence"/>
    <property type="evidence" value="ECO:0007669"/>
    <property type="project" value="InterPro"/>
</dbReference>
<dbReference type="PANTHER" id="PTHR35989">
    <property type="entry name" value="MEDIATOR OF RNA POLYMERASE II TRANSCRIPTION SUBUNIT 32"/>
    <property type="match status" value="1"/>
</dbReference>
<dbReference type="PANTHER" id="PTHR35989:SF1">
    <property type="entry name" value="MEDIATOR OF RNA POLYMERASE II TRANSCRIPTION SUBUNIT 32"/>
    <property type="match status" value="1"/>
</dbReference>
<protein>
    <recommendedName>
        <fullName evidence="4">Mediator of RNA polymerase II transcription subunit 32</fullName>
    </recommendedName>
</protein>
<proteinExistence type="predicted"/>
<name>A0A8T3AWJ3_DENNO</name>
<dbReference type="Proteomes" id="UP000829196">
    <property type="component" value="Unassembled WGS sequence"/>
</dbReference>
<evidence type="ECO:0000256" key="1">
    <source>
        <dbReference type="SAM" id="MobiDB-lite"/>
    </source>
</evidence>
<gene>
    <name evidence="2" type="ORF">KFK09_018714</name>
</gene>
<dbReference type="AlphaFoldDB" id="A0A8T3AWJ3"/>
<accession>A0A8T3AWJ3</accession>
<dbReference type="InterPro" id="IPR033244">
    <property type="entry name" value="MED32"/>
</dbReference>
<feature type="region of interest" description="Disordered" evidence="1">
    <location>
        <begin position="117"/>
        <end position="141"/>
    </location>
</feature>
<evidence type="ECO:0000313" key="2">
    <source>
        <dbReference type="EMBL" id="KAI0500500.1"/>
    </source>
</evidence>
<comment type="caution">
    <text evidence="2">The sequence shown here is derived from an EMBL/GenBank/DDBJ whole genome shotgun (WGS) entry which is preliminary data.</text>
</comment>
<dbReference type="GO" id="GO:0016592">
    <property type="term" value="C:mediator complex"/>
    <property type="evidence" value="ECO:0007669"/>
    <property type="project" value="InterPro"/>
</dbReference>
<reference evidence="2" key="1">
    <citation type="journal article" date="2022" name="Front. Genet.">
        <title>Chromosome-Scale Assembly of the Dendrobium nobile Genome Provides Insights Into the Molecular Mechanism of the Biosynthesis of the Medicinal Active Ingredient of Dendrobium.</title>
        <authorList>
            <person name="Xu Q."/>
            <person name="Niu S.-C."/>
            <person name="Li K.-L."/>
            <person name="Zheng P.-J."/>
            <person name="Zhang X.-J."/>
            <person name="Jia Y."/>
            <person name="Liu Y."/>
            <person name="Niu Y.-X."/>
            <person name="Yu L.-H."/>
            <person name="Chen D.-F."/>
            <person name="Zhang G.-Q."/>
        </authorList>
    </citation>
    <scope>NUCLEOTIDE SEQUENCE</scope>
    <source>
        <tissue evidence="2">Leaf</tissue>
    </source>
</reference>
<dbReference type="OrthoDB" id="680832at2759"/>
<dbReference type="EMBL" id="JAGYWB010000013">
    <property type="protein sequence ID" value="KAI0500500.1"/>
    <property type="molecule type" value="Genomic_DNA"/>
</dbReference>
<dbReference type="GO" id="GO:0048364">
    <property type="term" value="P:root development"/>
    <property type="evidence" value="ECO:0007669"/>
    <property type="project" value="InterPro"/>
</dbReference>